<feature type="domain" description="Endonuclease GajA/Old nuclease/RecF-like AAA" evidence="1">
    <location>
        <begin position="1"/>
        <end position="104"/>
    </location>
</feature>
<dbReference type="PANTHER" id="PTHR32182">
    <property type="entry name" value="DNA REPLICATION AND REPAIR PROTEIN RECF"/>
    <property type="match status" value="1"/>
</dbReference>
<evidence type="ECO:0000313" key="3">
    <source>
        <dbReference type="Proteomes" id="UP000270499"/>
    </source>
</evidence>
<protein>
    <recommendedName>
        <fullName evidence="1">Endonuclease GajA/Old nuclease/RecF-like AAA domain-containing protein</fullName>
    </recommendedName>
</protein>
<dbReference type="InterPro" id="IPR027417">
    <property type="entry name" value="P-loop_NTPase"/>
</dbReference>
<dbReference type="AlphaFoldDB" id="A0A3M5FWK8"/>
<dbReference type="InterPro" id="IPR041685">
    <property type="entry name" value="AAA_GajA/Old/RecF-like"/>
</dbReference>
<name>A0A3M5FWK8_PSESS</name>
<dbReference type="Pfam" id="PF13175">
    <property type="entry name" value="AAA_15"/>
    <property type="match status" value="1"/>
</dbReference>
<dbReference type="Proteomes" id="UP000270499">
    <property type="component" value="Unassembled WGS sequence"/>
</dbReference>
<evidence type="ECO:0000259" key="1">
    <source>
        <dbReference type="Pfam" id="PF13175"/>
    </source>
</evidence>
<dbReference type="SUPFAM" id="SSF52540">
    <property type="entry name" value="P-loop containing nucleoside triphosphate hydrolases"/>
    <property type="match status" value="1"/>
</dbReference>
<comment type="caution">
    <text evidence="2">The sequence shown here is derived from an EMBL/GenBank/DDBJ whole genome shotgun (WGS) entry which is preliminary data.</text>
</comment>
<evidence type="ECO:0000313" key="2">
    <source>
        <dbReference type="EMBL" id="RMS78448.1"/>
    </source>
</evidence>
<sequence length="199" mass="22566">MKIARVVIENFRSIEHADINLADFNIFVGQNNTGKTNFFEAVSWFYNGNALSADQKFQRNNSLETSVTVEFSNVQHGLENMRAEGNQTKIRNIIGNSDSVVVKRSSIDPKKRVIEINGTVAKNPAGFDSALNDFLPKFEYIHTRQYYEELTKYNQKSAVGIMLSSVIEEILNDDPKYKAFRGCKPEPQKIPSPQLQPCQ</sequence>
<dbReference type="RefSeq" id="WP_122270446.1">
    <property type="nucleotide sequence ID" value="NZ_RBSW01000234.1"/>
</dbReference>
<reference evidence="2 3" key="1">
    <citation type="submission" date="2018-08" db="EMBL/GenBank/DDBJ databases">
        <title>Recombination of ecologically and evolutionarily significant loci maintains genetic cohesion in the Pseudomonas syringae species complex.</title>
        <authorList>
            <person name="Dillon M."/>
            <person name="Thakur S."/>
            <person name="Almeida R.N.D."/>
            <person name="Weir B.S."/>
            <person name="Guttman D.S."/>
        </authorList>
    </citation>
    <scope>NUCLEOTIDE SEQUENCE [LARGE SCALE GENOMIC DNA]</scope>
    <source>
        <strain evidence="2 3">ICMP 9421</strain>
    </source>
</reference>
<dbReference type="Gene3D" id="3.40.50.300">
    <property type="entry name" value="P-loop containing nucleotide triphosphate hydrolases"/>
    <property type="match status" value="1"/>
</dbReference>
<accession>A0A3M5FWK8</accession>
<proteinExistence type="predicted"/>
<gene>
    <name evidence="2" type="ORF">ALP59_200164</name>
</gene>
<dbReference type="EMBL" id="RBSW01000234">
    <property type="protein sequence ID" value="RMS78448.1"/>
    <property type="molecule type" value="Genomic_DNA"/>
</dbReference>
<dbReference type="PANTHER" id="PTHR32182:SF22">
    <property type="entry name" value="ATP-DEPENDENT ENDONUCLEASE, OLD FAMILY-RELATED"/>
    <property type="match status" value="1"/>
</dbReference>
<organism evidence="2 3">
    <name type="scientific">Pseudomonas savastanoi</name>
    <name type="common">Pseudomonas syringae pv. savastanoi</name>
    <dbReference type="NCBI Taxonomy" id="29438"/>
    <lineage>
        <taxon>Bacteria</taxon>
        <taxon>Pseudomonadati</taxon>
        <taxon>Pseudomonadota</taxon>
        <taxon>Gammaproteobacteria</taxon>
        <taxon>Pseudomonadales</taxon>
        <taxon>Pseudomonadaceae</taxon>
        <taxon>Pseudomonas</taxon>
    </lineage>
</organism>
<dbReference type="GO" id="GO:0000731">
    <property type="term" value="P:DNA synthesis involved in DNA repair"/>
    <property type="evidence" value="ECO:0007669"/>
    <property type="project" value="TreeGrafter"/>
</dbReference>
<dbReference type="GO" id="GO:0006302">
    <property type="term" value="P:double-strand break repair"/>
    <property type="evidence" value="ECO:0007669"/>
    <property type="project" value="TreeGrafter"/>
</dbReference>